<dbReference type="PROSITE" id="PS00018">
    <property type="entry name" value="EF_HAND_1"/>
    <property type="match status" value="1"/>
</dbReference>
<feature type="domain" description="EF-hand" evidence="2">
    <location>
        <begin position="55"/>
        <end position="76"/>
    </location>
</feature>
<comment type="caution">
    <text evidence="3">The sequence shown here is derived from an EMBL/GenBank/DDBJ whole genome shotgun (WGS) entry which is preliminary data.</text>
</comment>
<gene>
    <name evidence="3" type="ORF">CYMTET_44538</name>
</gene>
<dbReference type="EMBL" id="LGRX02030265">
    <property type="protein sequence ID" value="KAK3245914.1"/>
    <property type="molecule type" value="Genomic_DNA"/>
</dbReference>
<dbReference type="InterPro" id="IPR018247">
    <property type="entry name" value="EF_Hand_1_Ca_BS"/>
</dbReference>
<feature type="domain" description="EF-hand" evidence="2">
    <location>
        <begin position="19"/>
        <end position="54"/>
    </location>
</feature>
<dbReference type="InterPro" id="IPR011992">
    <property type="entry name" value="EF-hand-dom_pair"/>
</dbReference>
<protein>
    <recommendedName>
        <fullName evidence="2">EF-hand domain-containing protein</fullName>
    </recommendedName>
</protein>
<evidence type="ECO:0000259" key="2">
    <source>
        <dbReference type="PROSITE" id="PS50222"/>
    </source>
</evidence>
<dbReference type="AlphaFoldDB" id="A0AAE0C194"/>
<dbReference type="GO" id="GO:0005509">
    <property type="term" value="F:calcium ion binding"/>
    <property type="evidence" value="ECO:0007669"/>
    <property type="project" value="InterPro"/>
</dbReference>
<dbReference type="SUPFAM" id="SSF47473">
    <property type="entry name" value="EF-hand"/>
    <property type="match status" value="1"/>
</dbReference>
<dbReference type="Gene3D" id="1.10.238.10">
    <property type="entry name" value="EF-hand"/>
    <property type="match status" value="1"/>
</dbReference>
<accession>A0AAE0C194</accession>
<dbReference type="Pfam" id="PF13499">
    <property type="entry name" value="EF-hand_7"/>
    <property type="match status" value="1"/>
</dbReference>
<dbReference type="InterPro" id="IPR002048">
    <property type="entry name" value="EF_hand_dom"/>
</dbReference>
<evidence type="ECO:0000256" key="1">
    <source>
        <dbReference type="ARBA" id="ARBA00022837"/>
    </source>
</evidence>
<sequence>MGCCAKAAASGQPQKRVQMLKMQLKVAFDEVDGDGGGDLDQEEFVEAFADILGNMSKTALRQMFMKIDANADGRVD</sequence>
<proteinExistence type="predicted"/>
<evidence type="ECO:0000313" key="4">
    <source>
        <dbReference type="Proteomes" id="UP001190700"/>
    </source>
</evidence>
<dbReference type="Proteomes" id="UP001190700">
    <property type="component" value="Unassembled WGS sequence"/>
</dbReference>
<name>A0AAE0C194_9CHLO</name>
<organism evidence="3 4">
    <name type="scientific">Cymbomonas tetramitiformis</name>
    <dbReference type="NCBI Taxonomy" id="36881"/>
    <lineage>
        <taxon>Eukaryota</taxon>
        <taxon>Viridiplantae</taxon>
        <taxon>Chlorophyta</taxon>
        <taxon>Pyramimonadophyceae</taxon>
        <taxon>Pyramimonadales</taxon>
        <taxon>Pyramimonadaceae</taxon>
        <taxon>Cymbomonas</taxon>
    </lineage>
</organism>
<keyword evidence="1" id="KW-0106">Calcium</keyword>
<dbReference type="PROSITE" id="PS50222">
    <property type="entry name" value="EF_HAND_2"/>
    <property type="match status" value="2"/>
</dbReference>
<keyword evidence="4" id="KW-1185">Reference proteome</keyword>
<reference evidence="3 4" key="1">
    <citation type="journal article" date="2015" name="Genome Biol. Evol.">
        <title>Comparative Genomics of a Bacterivorous Green Alga Reveals Evolutionary Causalities and Consequences of Phago-Mixotrophic Mode of Nutrition.</title>
        <authorList>
            <person name="Burns J.A."/>
            <person name="Paasch A."/>
            <person name="Narechania A."/>
            <person name="Kim E."/>
        </authorList>
    </citation>
    <scope>NUCLEOTIDE SEQUENCE [LARGE SCALE GENOMIC DNA]</scope>
    <source>
        <strain evidence="3 4">PLY_AMNH</strain>
    </source>
</reference>
<evidence type="ECO:0000313" key="3">
    <source>
        <dbReference type="EMBL" id="KAK3245914.1"/>
    </source>
</evidence>